<evidence type="ECO:0000313" key="1">
    <source>
        <dbReference type="EMBL" id="KAG7412671.1"/>
    </source>
</evidence>
<gene>
    <name evidence="1" type="ORF">Forpe1208_v009032</name>
</gene>
<dbReference type="EMBL" id="JAELUQ010000006">
    <property type="protein sequence ID" value="KAG7412671.1"/>
    <property type="molecule type" value="Genomic_DNA"/>
</dbReference>
<proteinExistence type="predicted"/>
<reference evidence="1" key="1">
    <citation type="submission" date="2021-04" db="EMBL/GenBank/DDBJ databases">
        <title>First draft genome resource for Brassicaceae pathogens Fusarium oxysporum f. sp. raphani and Fusarium oxysporum f. sp. rapae.</title>
        <authorList>
            <person name="Asai S."/>
        </authorList>
    </citation>
    <scope>NUCLEOTIDE SEQUENCE</scope>
    <source>
        <strain evidence="1">Tf1208</strain>
    </source>
</reference>
<sequence length="72" mass="7997">MLRLGLAHAKPASVDATGRVVAWGVLPEQPLLKIIKSQPSPRPPVSKDLRGRDTFTCFSPAIDLFSDFFYNR</sequence>
<dbReference type="Proteomes" id="UP000694050">
    <property type="component" value="Unassembled WGS sequence"/>
</dbReference>
<protein>
    <submittedName>
        <fullName evidence="1">Uncharacterized protein</fullName>
    </submittedName>
</protein>
<accession>A0A8J5U6R8</accession>
<comment type="caution">
    <text evidence="1">The sequence shown here is derived from an EMBL/GenBank/DDBJ whole genome shotgun (WGS) entry which is preliminary data.</text>
</comment>
<organism evidence="1 2">
    <name type="scientific">Fusarium oxysporum f. sp. rapae</name>
    <dbReference type="NCBI Taxonomy" id="485398"/>
    <lineage>
        <taxon>Eukaryota</taxon>
        <taxon>Fungi</taxon>
        <taxon>Dikarya</taxon>
        <taxon>Ascomycota</taxon>
        <taxon>Pezizomycotina</taxon>
        <taxon>Sordariomycetes</taxon>
        <taxon>Hypocreomycetidae</taxon>
        <taxon>Hypocreales</taxon>
        <taxon>Nectriaceae</taxon>
        <taxon>Fusarium</taxon>
        <taxon>Fusarium oxysporum species complex</taxon>
    </lineage>
</organism>
<name>A0A8J5U6R8_FUSOX</name>
<dbReference type="AlphaFoldDB" id="A0A8J5U6R8"/>
<evidence type="ECO:0000313" key="2">
    <source>
        <dbReference type="Proteomes" id="UP000694050"/>
    </source>
</evidence>